<feature type="compositionally biased region" description="Acidic residues" evidence="8">
    <location>
        <begin position="77"/>
        <end position="91"/>
    </location>
</feature>
<keyword evidence="6 7" id="KW-0804">Transcription</keyword>
<dbReference type="GO" id="GO:0031564">
    <property type="term" value="P:transcription antitermination"/>
    <property type="evidence" value="ECO:0007669"/>
    <property type="project" value="UniProtKB-UniRule"/>
</dbReference>
<feature type="region of interest" description="Disordered" evidence="8">
    <location>
        <begin position="72"/>
        <end position="94"/>
    </location>
</feature>
<dbReference type="Proteomes" id="UP000186545">
    <property type="component" value="Unassembled WGS sequence"/>
</dbReference>
<dbReference type="Pfam" id="PF13184">
    <property type="entry name" value="KH_NusA_1st"/>
    <property type="match status" value="1"/>
</dbReference>
<keyword evidence="5 7" id="KW-0805">Transcription regulation</keyword>
<feature type="compositionally biased region" description="Acidic residues" evidence="8">
    <location>
        <begin position="384"/>
        <end position="400"/>
    </location>
</feature>
<dbReference type="InterPro" id="IPR009019">
    <property type="entry name" value="KH_sf_prok-type"/>
</dbReference>
<name>A0A1F5ERA8_9BACT</name>
<gene>
    <name evidence="7" type="primary">nusA</name>
    <name evidence="10" type="ORF">A3I18_01805</name>
</gene>
<comment type="subcellular location">
    <subcellularLocation>
        <location evidence="7">Cytoplasm</location>
    </subcellularLocation>
</comment>
<dbReference type="InterPro" id="IPR010213">
    <property type="entry name" value="TF_NusA"/>
</dbReference>
<dbReference type="SMART" id="SM00316">
    <property type="entry name" value="S1"/>
    <property type="match status" value="1"/>
</dbReference>
<dbReference type="FunFam" id="3.30.300.20:FF:000002">
    <property type="entry name" value="Transcription termination/antitermination protein NusA"/>
    <property type="match status" value="1"/>
</dbReference>
<evidence type="ECO:0000313" key="10">
    <source>
        <dbReference type="EMBL" id="OGD69943.1"/>
    </source>
</evidence>
<dbReference type="GO" id="GO:0005829">
    <property type="term" value="C:cytosol"/>
    <property type="evidence" value="ECO:0007669"/>
    <property type="project" value="TreeGrafter"/>
</dbReference>
<evidence type="ECO:0000313" key="11">
    <source>
        <dbReference type="Proteomes" id="UP000186545"/>
    </source>
</evidence>
<proteinExistence type="inferred from homology"/>
<dbReference type="InterPro" id="IPR012340">
    <property type="entry name" value="NA-bd_OB-fold"/>
</dbReference>
<protein>
    <recommendedName>
        <fullName evidence="7">Transcription termination/antitermination protein NusA</fullName>
    </recommendedName>
</protein>
<feature type="domain" description="S1 motif" evidence="9">
    <location>
        <begin position="164"/>
        <end position="226"/>
    </location>
</feature>
<dbReference type="InterPro" id="IPR015946">
    <property type="entry name" value="KH_dom-like_a/b"/>
</dbReference>
<dbReference type="InterPro" id="IPR036555">
    <property type="entry name" value="NusA_N_sf"/>
</dbReference>
<keyword evidence="4 7" id="KW-0694">RNA-binding</keyword>
<dbReference type="PANTHER" id="PTHR22648">
    <property type="entry name" value="TRANSCRIPTION TERMINATION FACTOR NUSA"/>
    <property type="match status" value="1"/>
</dbReference>
<dbReference type="SUPFAM" id="SSF69705">
    <property type="entry name" value="Transcription factor NusA, N-terminal domain"/>
    <property type="match status" value="1"/>
</dbReference>
<evidence type="ECO:0000256" key="5">
    <source>
        <dbReference type="ARBA" id="ARBA00023015"/>
    </source>
</evidence>
<dbReference type="InterPro" id="IPR058582">
    <property type="entry name" value="KH_NusA_2nd"/>
</dbReference>
<dbReference type="FunFam" id="3.30.300.20:FF:000005">
    <property type="entry name" value="Transcription termination/antitermination protein NusA"/>
    <property type="match status" value="1"/>
</dbReference>
<evidence type="ECO:0000256" key="8">
    <source>
        <dbReference type="SAM" id="MobiDB-lite"/>
    </source>
</evidence>
<dbReference type="AlphaFoldDB" id="A0A1F5ERA8"/>
<dbReference type="Gene3D" id="3.30.300.20">
    <property type="match status" value="2"/>
</dbReference>
<comment type="function">
    <text evidence="7">Participates in both transcription termination and antitermination.</text>
</comment>
<comment type="caution">
    <text evidence="10">The sequence shown here is derived from an EMBL/GenBank/DDBJ whole genome shotgun (WGS) entry which is preliminary data.</text>
</comment>
<dbReference type="Pfam" id="PF00575">
    <property type="entry name" value="S1"/>
    <property type="match status" value="1"/>
</dbReference>
<dbReference type="PROSITE" id="PS50084">
    <property type="entry name" value="KH_TYPE_1"/>
    <property type="match status" value="1"/>
</dbReference>
<evidence type="ECO:0000256" key="6">
    <source>
        <dbReference type="ARBA" id="ARBA00023163"/>
    </source>
</evidence>
<keyword evidence="3 7" id="KW-0889">Transcription antitermination</keyword>
<dbReference type="Gene3D" id="2.40.50.140">
    <property type="entry name" value="Nucleic acid-binding proteins"/>
    <property type="match status" value="1"/>
</dbReference>
<dbReference type="Pfam" id="PF26594">
    <property type="entry name" value="KH_NusA_2nd"/>
    <property type="match status" value="1"/>
</dbReference>
<keyword evidence="2 7" id="KW-0963">Cytoplasm</keyword>
<dbReference type="SMART" id="SM00322">
    <property type="entry name" value="KH"/>
    <property type="match status" value="2"/>
</dbReference>
<dbReference type="PROSITE" id="PS50126">
    <property type="entry name" value="S1"/>
    <property type="match status" value="1"/>
</dbReference>
<reference evidence="10 11" key="1">
    <citation type="journal article" date="2016" name="Nat. Commun.">
        <title>Thousands of microbial genomes shed light on interconnected biogeochemical processes in an aquifer system.</title>
        <authorList>
            <person name="Anantharaman K."/>
            <person name="Brown C.T."/>
            <person name="Hug L.A."/>
            <person name="Sharon I."/>
            <person name="Castelle C.J."/>
            <person name="Probst A.J."/>
            <person name="Thomas B.C."/>
            <person name="Singh A."/>
            <person name="Wilkins M.J."/>
            <person name="Karaoz U."/>
            <person name="Brodie E.L."/>
            <person name="Williams K.H."/>
            <person name="Hubbard S.S."/>
            <person name="Banfield J.F."/>
        </authorList>
    </citation>
    <scope>NUCLEOTIDE SEQUENCE [LARGE SCALE GENOMIC DNA]</scope>
</reference>
<dbReference type="SUPFAM" id="SSF54814">
    <property type="entry name" value="Prokaryotic type KH domain (KH-domain type II)"/>
    <property type="match status" value="2"/>
</dbReference>
<organism evidence="10 11">
    <name type="scientific">Candidatus Campbellbacteria bacterium RIFCSPLOWO2_02_FULL_35_11</name>
    <dbReference type="NCBI Taxonomy" id="1797581"/>
    <lineage>
        <taxon>Bacteria</taxon>
        <taxon>Candidatus Campbelliibacteriota</taxon>
    </lineage>
</organism>
<comment type="similarity">
    <text evidence="7">Belongs to the NusA family.</text>
</comment>
<keyword evidence="1 7" id="KW-0806">Transcription termination</keyword>
<evidence type="ECO:0000256" key="4">
    <source>
        <dbReference type="ARBA" id="ARBA00022884"/>
    </source>
</evidence>
<dbReference type="Gene3D" id="3.30.1480.10">
    <property type="entry name" value="NusA, N-terminal domain"/>
    <property type="match status" value="1"/>
</dbReference>
<dbReference type="NCBIfam" id="TIGR01953">
    <property type="entry name" value="NusA"/>
    <property type="match status" value="1"/>
</dbReference>
<evidence type="ECO:0000259" key="9">
    <source>
        <dbReference type="PROSITE" id="PS50126"/>
    </source>
</evidence>
<dbReference type="CDD" id="cd22529">
    <property type="entry name" value="KH-II_NusA_rpt2"/>
    <property type="match status" value="1"/>
</dbReference>
<dbReference type="InterPro" id="IPR025249">
    <property type="entry name" value="TF_NusA_KH_1st"/>
</dbReference>
<evidence type="ECO:0000256" key="3">
    <source>
        <dbReference type="ARBA" id="ARBA00022814"/>
    </source>
</evidence>
<accession>A0A1F5ERA8</accession>
<feature type="region of interest" description="Disordered" evidence="8">
    <location>
        <begin position="372"/>
        <end position="400"/>
    </location>
</feature>
<dbReference type="InterPro" id="IPR030842">
    <property type="entry name" value="TF_NusA_bacterial"/>
</dbReference>
<feature type="compositionally biased region" description="Basic and acidic residues" evidence="8">
    <location>
        <begin position="374"/>
        <end position="383"/>
    </location>
</feature>
<dbReference type="EMBL" id="MFAD01000029">
    <property type="protein sequence ID" value="OGD69943.1"/>
    <property type="molecule type" value="Genomic_DNA"/>
</dbReference>
<evidence type="ECO:0000256" key="2">
    <source>
        <dbReference type="ARBA" id="ARBA00022490"/>
    </source>
</evidence>
<dbReference type="GO" id="GO:0006353">
    <property type="term" value="P:DNA-templated transcription termination"/>
    <property type="evidence" value="ECO:0007669"/>
    <property type="project" value="UniProtKB-UniRule"/>
</dbReference>
<dbReference type="PANTHER" id="PTHR22648:SF0">
    <property type="entry name" value="TRANSCRIPTION TERMINATION_ANTITERMINATION PROTEIN NUSA"/>
    <property type="match status" value="1"/>
</dbReference>
<dbReference type="HAMAP" id="MF_00945_B">
    <property type="entry name" value="NusA_B"/>
    <property type="match status" value="1"/>
</dbReference>
<comment type="subunit">
    <text evidence="7">Monomer. Binds directly to the core enzyme of the DNA-dependent RNA polymerase and to nascent RNA.</text>
</comment>
<evidence type="ECO:0000256" key="1">
    <source>
        <dbReference type="ARBA" id="ARBA00022472"/>
    </source>
</evidence>
<dbReference type="InterPro" id="IPR003029">
    <property type="entry name" value="S1_domain"/>
</dbReference>
<dbReference type="InterPro" id="IPR004087">
    <property type="entry name" value="KH_dom"/>
</dbReference>
<evidence type="ECO:0000256" key="7">
    <source>
        <dbReference type="HAMAP-Rule" id="MF_00945"/>
    </source>
</evidence>
<dbReference type="InterPro" id="IPR013735">
    <property type="entry name" value="TF_NusA_N"/>
</dbReference>
<dbReference type="CDD" id="cd04455">
    <property type="entry name" value="S1_NusA"/>
    <property type="match status" value="1"/>
</dbReference>
<dbReference type="SUPFAM" id="SSF50249">
    <property type="entry name" value="Nucleic acid-binding proteins"/>
    <property type="match status" value="1"/>
</dbReference>
<dbReference type="GO" id="GO:0003723">
    <property type="term" value="F:RNA binding"/>
    <property type="evidence" value="ECO:0007669"/>
    <property type="project" value="UniProtKB-UniRule"/>
</dbReference>
<sequence length="400" mass="45023">MLDLKTIHAVLDQLEQEKGIPREKVFEAIEMALASAYKKEYGKKGQIIRADFDIESGKTEFSQIKVVVDESMLKPENDEDEEEDENTDESEDTRVRFNAEQHIMIEDARRIKKDVELEEEIVFPLESKDDFGRIAAQTAKQTIIQKIREAEKSSVFQEFGSKEGDIIGGTVQRIERGNIFVDLGRATGILPFEEQIRSERYKQGERIRAYLYSVEESPKGVFLKMSRSHPQFLRKLFEMEVPEIAGGIVEIKAIVREAGSRSKVAVHSNDEHIDPIGSLVGQRGVRVSTVMSELSGEKIDIIEWSEDPKKFIEDALSPAKIMAISLNDDEKTAIVEVSDDQQSLAIGKGGQNVRLAAKLTGWKIDIKGAGGANLEKRAKKEEPATEEIENEDKEAEQEVE</sequence>
<dbReference type="CDD" id="cd02134">
    <property type="entry name" value="KH-II_NusA_rpt1"/>
    <property type="match status" value="1"/>
</dbReference>
<dbReference type="GO" id="GO:0003700">
    <property type="term" value="F:DNA-binding transcription factor activity"/>
    <property type="evidence" value="ECO:0007669"/>
    <property type="project" value="InterPro"/>
</dbReference>
<dbReference type="Pfam" id="PF08529">
    <property type="entry name" value="NusA_N"/>
    <property type="match status" value="1"/>
</dbReference>